<dbReference type="PANTHER" id="PTHR11227">
    <property type="entry name" value="WD-REPEAT PROTEIN INTERACTING WITH PHOSPHOINOSIDES WIPI -RELATED"/>
    <property type="match status" value="1"/>
</dbReference>
<evidence type="ECO:0000256" key="2">
    <source>
        <dbReference type="ARBA" id="ARBA00022737"/>
    </source>
</evidence>
<evidence type="ECO:0000256" key="3">
    <source>
        <dbReference type="ARBA" id="ARBA00023006"/>
    </source>
</evidence>
<evidence type="ECO:0000256" key="5">
    <source>
        <dbReference type="SAM" id="MobiDB-lite"/>
    </source>
</evidence>
<dbReference type="GO" id="GO:0006914">
    <property type="term" value="P:autophagy"/>
    <property type="evidence" value="ECO:0007669"/>
    <property type="project" value="UniProtKB-KW"/>
</dbReference>
<dbReference type="InterPro" id="IPR048720">
    <property type="entry name" value="PROPPIN"/>
</dbReference>
<dbReference type="GO" id="GO:0005737">
    <property type="term" value="C:cytoplasm"/>
    <property type="evidence" value="ECO:0007669"/>
    <property type="project" value="UniProtKB-ARBA"/>
</dbReference>
<dbReference type="Gene3D" id="2.130.10.10">
    <property type="entry name" value="YVTN repeat-like/Quinoprotein amine dehydrogenase"/>
    <property type="match status" value="1"/>
</dbReference>
<proteinExistence type="inferred from homology"/>
<keyword evidence="1" id="KW-0853">WD repeat</keyword>
<comment type="similarity">
    <text evidence="4">Belongs to the WD repeat PROPPIN family.</text>
</comment>
<dbReference type="Pfam" id="PF21032">
    <property type="entry name" value="PROPPIN"/>
    <property type="match status" value="1"/>
</dbReference>
<protein>
    <submittedName>
        <fullName evidence="7">WD repeat domain phosphoinositide-interacting protein 2</fullName>
    </submittedName>
</protein>
<accession>A0A914X3R8</accession>
<dbReference type="SUPFAM" id="SSF50978">
    <property type="entry name" value="WD40 repeat-like"/>
    <property type="match status" value="1"/>
</dbReference>
<keyword evidence="2" id="KW-0677">Repeat</keyword>
<dbReference type="InterPro" id="IPR015943">
    <property type="entry name" value="WD40/YVTN_repeat-like_dom_sf"/>
</dbReference>
<evidence type="ECO:0000256" key="4">
    <source>
        <dbReference type="ARBA" id="ARBA00025740"/>
    </source>
</evidence>
<sequence>MATFQHDSGVLFANFNQDATSLAVGTKKGYTLYSLANIDELQKIHESNEVEETCLIERLFSSSLVTLVSLSAPRKLRVCHFQKGTEICSHSYTNAILSVRLNRLRVVVCLEESLYVHNIRDMKVLHTIRDTPPNTHGLCDLTAGDVSYVAYPGSANVGEVHIFDGANLQAVTIISAHDSPVAALKFNSEGTKLATASEKGTVIRVFDVLKGEKLFEFRRGVKRCVTIYSLAFSADSMYLCSSSNTETLHVFKLDAHNRHQGDNRTASDDESSGTSAPATGVQGWVDYMSRTAVNYLPTQMTDILHQDRSFATAKLPAVGARNVVAIAR</sequence>
<dbReference type="Proteomes" id="UP000887566">
    <property type="component" value="Unplaced"/>
</dbReference>
<evidence type="ECO:0000313" key="7">
    <source>
        <dbReference type="WBParaSite" id="PSAMB.scaffold6303size9776.g28257.t1"/>
    </source>
</evidence>
<dbReference type="InterPro" id="IPR036322">
    <property type="entry name" value="WD40_repeat_dom_sf"/>
</dbReference>
<evidence type="ECO:0000256" key="1">
    <source>
        <dbReference type="ARBA" id="ARBA00022574"/>
    </source>
</evidence>
<feature type="region of interest" description="Disordered" evidence="5">
    <location>
        <begin position="259"/>
        <end position="278"/>
    </location>
</feature>
<dbReference type="AlphaFoldDB" id="A0A914X3R8"/>
<keyword evidence="3" id="KW-0072">Autophagy</keyword>
<reference evidence="7" key="1">
    <citation type="submission" date="2022-11" db="UniProtKB">
        <authorList>
            <consortium name="WormBaseParasite"/>
        </authorList>
    </citation>
    <scope>IDENTIFICATION</scope>
</reference>
<dbReference type="WBParaSite" id="PSAMB.scaffold6303size9776.g28257.t1">
    <property type="protein sequence ID" value="PSAMB.scaffold6303size9776.g28257.t1"/>
    <property type="gene ID" value="PSAMB.scaffold6303size9776.g28257"/>
</dbReference>
<organism evidence="6 7">
    <name type="scientific">Plectus sambesii</name>
    <dbReference type="NCBI Taxonomy" id="2011161"/>
    <lineage>
        <taxon>Eukaryota</taxon>
        <taxon>Metazoa</taxon>
        <taxon>Ecdysozoa</taxon>
        <taxon>Nematoda</taxon>
        <taxon>Chromadorea</taxon>
        <taxon>Plectida</taxon>
        <taxon>Plectina</taxon>
        <taxon>Plectoidea</taxon>
        <taxon>Plectidae</taxon>
        <taxon>Plectus</taxon>
    </lineage>
</organism>
<name>A0A914X3R8_9BILA</name>
<dbReference type="SMART" id="SM00320">
    <property type="entry name" value="WD40"/>
    <property type="match status" value="2"/>
</dbReference>
<keyword evidence="6" id="KW-1185">Reference proteome</keyword>
<evidence type="ECO:0000313" key="6">
    <source>
        <dbReference type="Proteomes" id="UP000887566"/>
    </source>
</evidence>
<dbReference type="InterPro" id="IPR001680">
    <property type="entry name" value="WD40_rpt"/>
</dbReference>